<dbReference type="RefSeq" id="WP_012582984.1">
    <property type="nucleotide sequence ID" value="NC_011661.1"/>
</dbReference>
<dbReference type="STRING" id="515635.Dtur_0611"/>
<dbReference type="InterPro" id="IPR010149">
    <property type="entry name" value="CRISPR-assoc_prot_Csm2_III-A"/>
</dbReference>
<evidence type="ECO:0000256" key="5">
    <source>
        <dbReference type="ARBA" id="ARBA00023118"/>
    </source>
</evidence>
<dbReference type="EMBL" id="CP001251">
    <property type="protein sequence ID" value="ACK41899.1"/>
    <property type="molecule type" value="Genomic_DNA"/>
</dbReference>
<dbReference type="PATRIC" id="fig|515635.4.peg.648"/>
<comment type="function">
    <text evidence="1">This subunit may be involved in monitoring complementarity of crRNA and target RNA.</text>
</comment>
<dbReference type="KEGG" id="dtu:Dtur_0611"/>
<dbReference type="AlphaFoldDB" id="B8DZG6"/>
<dbReference type="NCBIfam" id="TIGR01870">
    <property type="entry name" value="cas_TM1810_Csm2"/>
    <property type="match status" value="1"/>
</dbReference>
<sequence>MRDNQSSRQQNTKTPEELWRERVESVLGKDYVQKILAFGEDLDINEFKKFNERIQNFIRERTEGITSSRLRKVYDLIKKAKNISELLYTIPYLAYMVGREESKRRKEALGELYVVLKEAIEKAENDKHVKNIQKFTEALVAYQKFYGKD</sequence>
<dbReference type="Pfam" id="PF03750">
    <property type="entry name" value="Csm2_III-A"/>
    <property type="match status" value="1"/>
</dbReference>
<dbReference type="eggNOG" id="COG1421">
    <property type="taxonomic scope" value="Bacteria"/>
</dbReference>
<organism evidence="7 8">
    <name type="scientific">Dictyoglomus turgidum (strain DSM 6724 / Z-1310)</name>
    <dbReference type="NCBI Taxonomy" id="515635"/>
    <lineage>
        <taxon>Bacteria</taxon>
        <taxon>Pseudomonadati</taxon>
        <taxon>Dictyoglomota</taxon>
        <taxon>Dictyoglomia</taxon>
        <taxon>Dictyoglomales</taxon>
        <taxon>Dictyoglomaceae</taxon>
        <taxon>Dictyoglomus</taxon>
    </lineage>
</organism>
<proteinExistence type="inferred from homology"/>
<keyword evidence="4" id="KW-0694">RNA-binding</keyword>
<gene>
    <name evidence="7" type="ordered locus">Dtur_0611</name>
</gene>
<dbReference type="InParanoid" id="B8DZG6"/>
<dbReference type="HOGENOM" id="CLU_1746733_0_0_0"/>
<evidence type="ECO:0000256" key="2">
    <source>
        <dbReference type="ARBA" id="ARBA00006896"/>
    </source>
</evidence>
<evidence type="ECO:0000256" key="6">
    <source>
        <dbReference type="ARBA" id="ARBA00031723"/>
    </source>
</evidence>
<evidence type="ECO:0000313" key="7">
    <source>
        <dbReference type="EMBL" id="ACK41899.1"/>
    </source>
</evidence>
<comment type="similarity">
    <text evidence="2">Belongs to the CRISPR-associated Csm2 family.</text>
</comment>
<evidence type="ECO:0000313" key="8">
    <source>
        <dbReference type="Proteomes" id="UP000007719"/>
    </source>
</evidence>
<dbReference type="OrthoDB" id="9813792at2"/>
<keyword evidence="8" id="KW-1185">Reference proteome</keyword>
<protein>
    <recommendedName>
        <fullName evidence="3">CRISPR system Cms protein Csm2</fullName>
    </recommendedName>
    <alternativeName>
        <fullName evidence="6">CRISPR type III A-associated protein Csm2</fullName>
    </alternativeName>
</protein>
<dbReference type="EnsemblBacteria" id="ACK41899">
    <property type="protein sequence ID" value="ACK41899"/>
    <property type="gene ID" value="Dtur_0611"/>
</dbReference>
<dbReference type="GO" id="GO:0003723">
    <property type="term" value="F:RNA binding"/>
    <property type="evidence" value="ECO:0007669"/>
    <property type="project" value="UniProtKB-KW"/>
</dbReference>
<evidence type="ECO:0000256" key="1">
    <source>
        <dbReference type="ARBA" id="ARBA00003640"/>
    </source>
</evidence>
<reference evidence="8" key="1">
    <citation type="journal article" date="2016" name="Front. Microbiol.">
        <title>The complete genome sequence of hyperthermophile Dictyoglomus turgidum DSM 6724 reveals a specialized carbohydrate fermentor.</title>
        <authorList>
            <person name="Brumm P.J."/>
            <person name="Gowda K."/>
            <person name="Robb F.T."/>
            <person name="Mead D.A."/>
        </authorList>
    </citation>
    <scope>NUCLEOTIDE SEQUENCE [LARGE SCALE GENOMIC DNA]</scope>
    <source>
        <strain evidence="8">DSM 6724 / Z-1310</strain>
    </source>
</reference>
<dbReference type="GO" id="GO:0051607">
    <property type="term" value="P:defense response to virus"/>
    <property type="evidence" value="ECO:0007669"/>
    <property type="project" value="UniProtKB-KW"/>
</dbReference>
<keyword evidence="5" id="KW-0051">Antiviral defense</keyword>
<dbReference type="Proteomes" id="UP000007719">
    <property type="component" value="Chromosome"/>
</dbReference>
<accession>B8DZG6</accession>
<evidence type="ECO:0000256" key="3">
    <source>
        <dbReference type="ARBA" id="ARBA00016118"/>
    </source>
</evidence>
<evidence type="ECO:0000256" key="4">
    <source>
        <dbReference type="ARBA" id="ARBA00022884"/>
    </source>
</evidence>
<name>B8DZG6_DICTD</name>